<evidence type="ECO:0000256" key="9">
    <source>
        <dbReference type="ARBA" id="ARBA00023163"/>
    </source>
</evidence>
<evidence type="ECO:0000256" key="3">
    <source>
        <dbReference type="ARBA" id="ARBA00022723"/>
    </source>
</evidence>
<dbReference type="GO" id="GO:0006357">
    <property type="term" value="P:regulation of transcription by RNA polymerase II"/>
    <property type="evidence" value="ECO:0000318"/>
    <property type="project" value="GO_Central"/>
</dbReference>
<evidence type="ECO:0000313" key="14">
    <source>
        <dbReference type="EMBL" id="EFX79297.1"/>
    </source>
</evidence>
<comment type="similarity">
    <text evidence="2">Belongs to the krueppel C2H2-type zinc-finger protein family.</text>
</comment>
<keyword evidence="8" id="KW-0238">DNA-binding</keyword>
<feature type="domain" description="C2H2-type" evidence="13">
    <location>
        <begin position="106"/>
        <end position="134"/>
    </location>
</feature>
<dbReference type="Gene3D" id="3.30.160.60">
    <property type="entry name" value="Classic Zinc Finger"/>
    <property type="match status" value="5"/>
</dbReference>
<feature type="domain" description="C2H2-type" evidence="13">
    <location>
        <begin position="14"/>
        <end position="41"/>
    </location>
</feature>
<evidence type="ECO:0000256" key="6">
    <source>
        <dbReference type="ARBA" id="ARBA00022833"/>
    </source>
</evidence>
<dbReference type="Pfam" id="PF00096">
    <property type="entry name" value="zf-C2H2"/>
    <property type="match status" value="4"/>
</dbReference>
<organism evidence="14 15">
    <name type="scientific">Daphnia pulex</name>
    <name type="common">Water flea</name>
    <dbReference type="NCBI Taxonomy" id="6669"/>
    <lineage>
        <taxon>Eukaryota</taxon>
        <taxon>Metazoa</taxon>
        <taxon>Ecdysozoa</taxon>
        <taxon>Arthropoda</taxon>
        <taxon>Crustacea</taxon>
        <taxon>Branchiopoda</taxon>
        <taxon>Diplostraca</taxon>
        <taxon>Cladocera</taxon>
        <taxon>Anomopoda</taxon>
        <taxon>Daphniidae</taxon>
        <taxon>Daphnia</taxon>
    </lineage>
</organism>
<evidence type="ECO:0000259" key="13">
    <source>
        <dbReference type="PROSITE" id="PS50157"/>
    </source>
</evidence>
<keyword evidence="6" id="KW-0862">Zinc</keyword>
<dbReference type="GO" id="GO:0003700">
    <property type="term" value="F:DNA-binding transcription factor activity"/>
    <property type="evidence" value="ECO:0000318"/>
    <property type="project" value="GO_Central"/>
</dbReference>
<evidence type="ECO:0000256" key="8">
    <source>
        <dbReference type="ARBA" id="ARBA00023125"/>
    </source>
</evidence>
<dbReference type="InterPro" id="IPR013087">
    <property type="entry name" value="Znf_C2H2_type"/>
</dbReference>
<evidence type="ECO:0000256" key="7">
    <source>
        <dbReference type="ARBA" id="ARBA00023015"/>
    </source>
</evidence>
<dbReference type="AlphaFoldDB" id="E9GM37"/>
<dbReference type="KEGG" id="dpx:DAPPUDRAFT_52422"/>
<gene>
    <name evidence="14" type="ORF">DAPPUDRAFT_52422</name>
</gene>
<evidence type="ECO:0000256" key="12">
    <source>
        <dbReference type="PROSITE-ProRule" id="PRU00042"/>
    </source>
</evidence>
<sequence length="185" mass="21259">MHARDAHRSETKPHQCQQCLKSFSSNHQLVQHIRVHTGEKPYRCSYCDRRFKQLSHVQQHTRLHTGERPYRCHVPECGRAFIQLSNLQQHLRNHDAQLERAKNRPFQCAICGKGFATESSLRTHTAKRRAPTHACPVCGKHYVNEGSLRKHLAAHPETAHITSALRMWPCSICPAVFPHETGTTH</sequence>
<evidence type="ECO:0000256" key="4">
    <source>
        <dbReference type="ARBA" id="ARBA00022737"/>
    </source>
</evidence>
<dbReference type="GO" id="GO:0000978">
    <property type="term" value="F:RNA polymerase II cis-regulatory region sequence-specific DNA binding"/>
    <property type="evidence" value="ECO:0000318"/>
    <property type="project" value="GO_Central"/>
</dbReference>
<dbReference type="SUPFAM" id="SSF57667">
    <property type="entry name" value="beta-beta-alpha zinc fingers"/>
    <property type="match status" value="3"/>
</dbReference>
<keyword evidence="5 12" id="KW-0863">Zinc-finger</keyword>
<dbReference type="OMA" id="FTHETGR"/>
<dbReference type="eggNOG" id="KOG1721">
    <property type="taxonomic scope" value="Eukaryota"/>
</dbReference>
<dbReference type="FunFam" id="3.30.160.60:FF:001397">
    <property type="entry name" value="Datilografo, isoform A"/>
    <property type="match status" value="1"/>
</dbReference>
<dbReference type="Proteomes" id="UP000000305">
    <property type="component" value="Unassembled WGS sequence"/>
</dbReference>
<dbReference type="PhylomeDB" id="E9GM37"/>
<comment type="subcellular location">
    <subcellularLocation>
        <location evidence="1">Nucleus</location>
    </subcellularLocation>
</comment>
<dbReference type="EMBL" id="GL732552">
    <property type="protein sequence ID" value="EFX79297.1"/>
    <property type="molecule type" value="Genomic_DNA"/>
</dbReference>
<dbReference type="InterPro" id="IPR050527">
    <property type="entry name" value="Snail/Krueppel_Znf"/>
</dbReference>
<dbReference type="PROSITE" id="PS50157">
    <property type="entry name" value="ZINC_FINGER_C2H2_2"/>
    <property type="match status" value="5"/>
</dbReference>
<keyword evidence="4" id="KW-0677">Repeat</keyword>
<dbReference type="PROSITE" id="PS00028">
    <property type="entry name" value="ZINC_FINGER_C2H2_1"/>
    <property type="match status" value="4"/>
</dbReference>
<evidence type="ECO:0000256" key="2">
    <source>
        <dbReference type="ARBA" id="ARBA00006991"/>
    </source>
</evidence>
<dbReference type="FunFam" id="3.30.160.60:FF:001495">
    <property type="entry name" value="Datilografo, isoform B"/>
    <property type="match status" value="1"/>
</dbReference>
<dbReference type="GO" id="GO:0005634">
    <property type="term" value="C:nucleus"/>
    <property type="evidence" value="ECO:0007669"/>
    <property type="project" value="UniProtKB-SubCell"/>
</dbReference>
<feature type="domain" description="C2H2-type" evidence="13">
    <location>
        <begin position="133"/>
        <end position="155"/>
    </location>
</feature>
<feature type="domain" description="C2H2-type" evidence="13">
    <location>
        <begin position="70"/>
        <end position="99"/>
    </location>
</feature>
<dbReference type="HOGENOM" id="CLU_002678_2_1_1"/>
<dbReference type="FunFam" id="3.30.160.60:FF:000433">
    <property type="entry name" value="zinc finger protein 384 isoform X1"/>
    <property type="match status" value="1"/>
</dbReference>
<keyword evidence="15" id="KW-1185">Reference proteome</keyword>
<evidence type="ECO:0000256" key="11">
    <source>
        <dbReference type="ARBA" id="ARBA00037948"/>
    </source>
</evidence>
<evidence type="ECO:0000256" key="5">
    <source>
        <dbReference type="ARBA" id="ARBA00022771"/>
    </source>
</evidence>
<reference evidence="14 15" key="1">
    <citation type="journal article" date="2011" name="Science">
        <title>The ecoresponsive genome of Daphnia pulex.</title>
        <authorList>
            <person name="Colbourne J.K."/>
            <person name="Pfrender M.E."/>
            <person name="Gilbert D."/>
            <person name="Thomas W.K."/>
            <person name="Tucker A."/>
            <person name="Oakley T.H."/>
            <person name="Tokishita S."/>
            <person name="Aerts A."/>
            <person name="Arnold G.J."/>
            <person name="Basu M.K."/>
            <person name="Bauer D.J."/>
            <person name="Caceres C.E."/>
            <person name="Carmel L."/>
            <person name="Casola C."/>
            <person name="Choi J.H."/>
            <person name="Detter J.C."/>
            <person name="Dong Q."/>
            <person name="Dusheyko S."/>
            <person name="Eads B.D."/>
            <person name="Frohlich T."/>
            <person name="Geiler-Samerotte K.A."/>
            <person name="Gerlach D."/>
            <person name="Hatcher P."/>
            <person name="Jogdeo S."/>
            <person name="Krijgsveld J."/>
            <person name="Kriventseva E.V."/>
            <person name="Kultz D."/>
            <person name="Laforsch C."/>
            <person name="Lindquist E."/>
            <person name="Lopez J."/>
            <person name="Manak J.R."/>
            <person name="Muller J."/>
            <person name="Pangilinan J."/>
            <person name="Patwardhan R.P."/>
            <person name="Pitluck S."/>
            <person name="Pritham E.J."/>
            <person name="Rechtsteiner A."/>
            <person name="Rho M."/>
            <person name="Rogozin I.B."/>
            <person name="Sakarya O."/>
            <person name="Salamov A."/>
            <person name="Schaack S."/>
            <person name="Shapiro H."/>
            <person name="Shiga Y."/>
            <person name="Skalitzky C."/>
            <person name="Smith Z."/>
            <person name="Souvorov A."/>
            <person name="Sung W."/>
            <person name="Tang Z."/>
            <person name="Tsuchiya D."/>
            <person name="Tu H."/>
            <person name="Vos H."/>
            <person name="Wang M."/>
            <person name="Wolf Y.I."/>
            <person name="Yamagata H."/>
            <person name="Yamada T."/>
            <person name="Ye Y."/>
            <person name="Shaw J.R."/>
            <person name="Andrews J."/>
            <person name="Crease T.J."/>
            <person name="Tang H."/>
            <person name="Lucas S.M."/>
            <person name="Robertson H.M."/>
            <person name="Bork P."/>
            <person name="Koonin E.V."/>
            <person name="Zdobnov E.M."/>
            <person name="Grigoriev I.V."/>
            <person name="Lynch M."/>
            <person name="Boore J.L."/>
        </authorList>
    </citation>
    <scope>NUCLEOTIDE SEQUENCE [LARGE SCALE GENOMIC DNA]</scope>
</reference>
<keyword evidence="7" id="KW-0805">Transcription regulation</keyword>
<feature type="domain" description="C2H2-type" evidence="13">
    <location>
        <begin position="42"/>
        <end position="69"/>
    </location>
</feature>
<proteinExistence type="inferred from homology"/>
<dbReference type="Pfam" id="PF23561">
    <property type="entry name" value="zf-C2H2_15"/>
    <property type="match status" value="1"/>
</dbReference>
<dbReference type="FunFam" id="3.30.160.60:FF:000817">
    <property type="entry name" value="zinc finger protein 22"/>
    <property type="match status" value="1"/>
</dbReference>
<dbReference type="InterPro" id="IPR036236">
    <property type="entry name" value="Znf_C2H2_sf"/>
</dbReference>
<keyword evidence="3" id="KW-0479">Metal-binding</keyword>
<evidence type="ECO:0000256" key="10">
    <source>
        <dbReference type="ARBA" id="ARBA00023242"/>
    </source>
</evidence>
<dbReference type="InterPro" id="IPR056436">
    <property type="entry name" value="Znf-C2H2_ZIC1-5/GLI1-3-like"/>
</dbReference>
<keyword evidence="9" id="KW-0804">Transcription</keyword>
<comment type="similarity">
    <text evidence="11">Belongs to the snail C2H2-type zinc-finger protein family.</text>
</comment>
<dbReference type="GO" id="GO:0008270">
    <property type="term" value="F:zinc ion binding"/>
    <property type="evidence" value="ECO:0007669"/>
    <property type="project" value="UniProtKB-KW"/>
</dbReference>
<dbReference type="SMART" id="SM00355">
    <property type="entry name" value="ZnF_C2H2"/>
    <property type="match status" value="5"/>
</dbReference>
<keyword evidence="10" id="KW-0539">Nucleus</keyword>
<accession>E9GM37</accession>
<protein>
    <recommendedName>
        <fullName evidence="13">C2H2-type domain-containing protein</fullName>
    </recommendedName>
</protein>
<evidence type="ECO:0000256" key="1">
    <source>
        <dbReference type="ARBA" id="ARBA00004123"/>
    </source>
</evidence>
<dbReference type="OrthoDB" id="6343205at2759"/>
<evidence type="ECO:0000313" key="15">
    <source>
        <dbReference type="Proteomes" id="UP000000305"/>
    </source>
</evidence>
<dbReference type="PANTHER" id="PTHR24388">
    <property type="entry name" value="ZINC FINGER PROTEIN"/>
    <property type="match status" value="1"/>
</dbReference>
<name>E9GM37_DAPPU</name>
<dbReference type="InParanoid" id="E9GM37"/>
<dbReference type="PANTHER" id="PTHR24388:SF96">
    <property type="entry name" value="GENE, 32687-RELATED"/>
    <property type="match status" value="1"/>
</dbReference>